<dbReference type="GO" id="GO:0015031">
    <property type="term" value="P:protein transport"/>
    <property type="evidence" value="ECO:0007669"/>
    <property type="project" value="UniProtKB-KW"/>
</dbReference>
<evidence type="ECO:0000256" key="1">
    <source>
        <dbReference type="ARBA" id="ARBA00006756"/>
    </source>
</evidence>
<dbReference type="GO" id="GO:0005546">
    <property type="term" value="F:phosphatidylinositol-4,5-bisphosphate binding"/>
    <property type="evidence" value="ECO:0007669"/>
    <property type="project" value="InterPro"/>
</dbReference>
<dbReference type="InterPro" id="IPR016159">
    <property type="entry name" value="Cullin_repeat-like_dom_sf"/>
</dbReference>
<dbReference type="GO" id="GO:0000145">
    <property type="term" value="C:exocyst"/>
    <property type="evidence" value="ECO:0007669"/>
    <property type="project" value="InterPro"/>
</dbReference>
<gene>
    <name evidence="7" type="ORF">BJ878DRAFT_426894</name>
</gene>
<accession>A0A9P8CCH0</accession>
<comment type="subcellular location">
    <subcellularLocation>
        <location evidence="4">Bud</location>
    </subcellularLocation>
    <subcellularLocation>
        <location evidence="4">Bud neck</location>
    </subcellularLocation>
</comment>
<evidence type="ECO:0000256" key="2">
    <source>
        <dbReference type="ARBA" id="ARBA00022448"/>
    </source>
</evidence>
<dbReference type="GO" id="GO:0005935">
    <property type="term" value="C:cellular bud neck"/>
    <property type="evidence" value="ECO:0007669"/>
    <property type="project" value="UniProtKB-SubCell"/>
</dbReference>
<evidence type="ECO:0000259" key="6">
    <source>
        <dbReference type="Pfam" id="PF03081"/>
    </source>
</evidence>
<proteinExistence type="inferred from homology"/>
<keyword evidence="8" id="KW-1185">Reference proteome</keyword>
<feature type="domain" description="Exocyst complex subunit Exo70 C-terminal" evidence="6">
    <location>
        <begin position="244"/>
        <end position="626"/>
    </location>
</feature>
<keyword evidence="5" id="KW-0175">Coiled coil</keyword>
<dbReference type="AlphaFoldDB" id="A0A9P8CCH0"/>
<dbReference type="Pfam" id="PF20669">
    <property type="entry name" value="Exo70_N"/>
    <property type="match status" value="1"/>
</dbReference>
<evidence type="ECO:0000256" key="3">
    <source>
        <dbReference type="ARBA" id="ARBA00022483"/>
    </source>
</evidence>
<dbReference type="InterPro" id="IPR046364">
    <property type="entry name" value="Exo70_C"/>
</dbReference>
<comment type="caution">
    <text evidence="7">The sequence shown here is derived from an EMBL/GenBank/DDBJ whole genome shotgun (WGS) entry which is preliminary data.</text>
</comment>
<keyword evidence="4" id="KW-0653">Protein transport</keyword>
<comment type="similarity">
    <text evidence="1 4">Belongs to the EXO70 family.</text>
</comment>
<dbReference type="InterPro" id="IPR004140">
    <property type="entry name" value="Exo70"/>
</dbReference>
<protein>
    <recommendedName>
        <fullName evidence="4">Exocyst complex protein EXO70</fullName>
    </recommendedName>
</protein>
<dbReference type="Proteomes" id="UP000887226">
    <property type="component" value="Unassembled WGS sequence"/>
</dbReference>
<dbReference type="EMBL" id="MU254129">
    <property type="protein sequence ID" value="KAG9241978.1"/>
    <property type="molecule type" value="Genomic_DNA"/>
</dbReference>
<comment type="function">
    <text evidence="4">Involved in the secretory pathway as part of the exocyst complex which tethers secretory vesicles to the sites of exocytosis. Also plays a role in the assembly of the exocyst.</text>
</comment>
<keyword evidence="3 4" id="KW-0268">Exocytosis</keyword>
<sequence>MALGLGHADEEARAEVEVLNSRLEKTRQLNKKIQASLNRLETNGKSMQEAIGPIYQNTKRLQALGNNLEEVLAAIERMRQPSDVKSNEEAIIKKGPARAGLSAFLSSVKRVNVALIELKRTNLRSNQATVADLQRLVTSGSVQLESYYETILKDNVRPVETLHYITHNKPFPVLDQNKTTRLGLITSHLAWSARQVGYTGELPVLQIYASARGPYLVSTLQILASASVNTARKKEQTTPYRSGTNGITSYAMAIEYAFLAEYDNICSLFQRDEWGRVFNLTCQGAMAELRSTLKDLDSHIKSNLNTDCYLAYEIIQVISGLSANIESRTGELKDSFAKALKLIKDTGKQSLGELLEDTRRRVLSLQVIPPDGGLPVTSDAMIRLQTMVEFLPPISSIMISLGDGGWKSAPPSSNSNEQIPSLASFDVTADGKQIFAHYCIDTIDNLLSSLQQKGKSLIKGGNGALGVFIMNNVTVVDRMIRNSELQPLLASRMADVDKWRKTGASLYTGAWREPSAFLLDVQYTNRTARPQSGSAASIDSVAVVKALSNKEKEAIKEKFKGFNTSFEALIKRHKELVMDREVREGLSKQVQQMLEPLYCRFWDRYHEIDKGKGKYVKYNKTEISGVFIDLNNAAPRSI</sequence>
<dbReference type="OrthoDB" id="1922221at2759"/>
<dbReference type="PANTHER" id="PTHR12542">
    <property type="entry name" value="EXOCYST COMPLEX PROTEIN EXO70"/>
    <property type="match status" value="1"/>
</dbReference>
<dbReference type="GO" id="GO:0006887">
    <property type="term" value="P:exocytosis"/>
    <property type="evidence" value="ECO:0007669"/>
    <property type="project" value="UniProtKB-KW"/>
</dbReference>
<evidence type="ECO:0000313" key="8">
    <source>
        <dbReference type="Proteomes" id="UP000887226"/>
    </source>
</evidence>
<organism evidence="7 8">
    <name type="scientific">Calycina marina</name>
    <dbReference type="NCBI Taxonomy" id="1763456"/>
    <lineage>
        <taxon>Eukaryota</taxon>
        <taxon>Fungi</taxon>
        <taxon>Dikarya</taxon>
        <taxon>Ascomycota</taxon>
        <taxon>Pezizomycotina</taxon>
        <taxon>Leotiomycetes</taxon>
        <taxon>Helotiales</taxon>
        <taxon>Pezizellaceae</taxon>
        <taxon>Calycina</taxon>
    </lineage>
</organism>
<evidence type="ECO:0000256" key="5">
    <source>
        <dbReference type="SAM" id="Coils"/>
    </source>
</evidence>
<evidence type="ECO:0000256" key="4">
    <source>
        <dbReference type="RuleBase" id="RU365026"/>
    </source>
</evidence>
<dbReference type="SUPFAM" id="SSF74788">
    <property type="entry name" value="Cullin repeat-like"/>
    <property type="match status" value="1"/>
</dbReference>
<dbReference type="PANTHER" id="PTHR12542:SF41">
    <property type="entry name" value="EXOCYST COMPLEX COMPONENT 7"/>
    <property type="match status" value="1"/>
</dbReference>
<keyword evidence="2 4" id="KW-0813">Transport</keyword>
<dbReference type="Pfam" id="PF03081">
    <property type="entry name" value="Exo70_C"/>
    <property type="match status" value="1"/>
</dbReference>
<feature type="coiled-coil region" evidence="5">
    <location>
        <begin position="9"/>
        <end position="43"/>
    </location>
</feature>
<evidence type="ECO:0000313" key="7">
    <source>
        <dbReference type="EMBL" id="KAG9241978.1"/>
    </source>
</evidence>
<name>A0A9P8CCH0_9HELO</name>
<reference evidence="7" key="1">
    <citation type="journal article" date="2021" name="IMA Fungus">
        <title>Genomic characterization of three marine fungi, including Emericellopsis atlantica sp. nov. with signatures of a generalist lifestyle and marine biomass degradation.</title>
        <authorList>
            <person name="Hagestad O.C."/>
            <person name="Hou L."/>
            <person name="Andersen J.H."/>
            <person name="Hansen E.H."/>
            <person name="Altermark B."/>
            <person name="Li C."/>
            <person name="Kuhnert E."/>
            <person name="Cox R.J."/>
            <person name="Crous P.W."/>
            <person name="Spatafora J.W."/>
            <person name="Lail K."/>
            <person name="Amirebrahimi M."/>
            <person name="Lipzen A."/>
            <person name="Pangilinan J."/>
            <person name="Andreopoulos W."/>
            <person name="Hayes R.D."/>
            <person name="Ng V."/>
            <person name="Grigoriev I.V."/>
            <person name="Jackson S.A."/>
            <person name="Sutton T.D.S."/>
            <person name="Dobson A.D.W."/>
            <person name="Rama T."/>
        </authorList>
    </citation>
    <scope>NUCLEOTIDE SEQUENCE</scope>
    <source>
        <strain evidence="7">TRa3180A</strain>
    </source>
</reference>
<dbReference type="Gene3D" id="1.20.1280.170">
    <property type="entry name" value="Exocyst complex component Exo70"/>
    <property type="match status" value="1"/>
</dbReference>